<feature type="compositionally biased region" description="Basic and acidic residues" evidence="1">
    <location>
        <begin position="49"/>
        <end position="59"/>
    </location>
</feature>
<dbReference type="EMBL" id="UZAU01000053">
    <property type="status" value="NOT_ANNOTATED_CDS"/>
    <property type="molecule type" value="Genomic_DNA"/>
</dbReference>
<keyword evidence="3" id="KW-1185">Reference proteome</keyword>
<evidence type="ECO:0000313" key="3">
    <source>
        <dbReference type="Proteomes" id="UP000596661"/>
    </source>
</evidence>
<evidence type="ECO:0000313" key="2">
    <source>
        <dbReference type="EnsemblPlants" id="cds.evm.model.01.1868"/>
    </source>
</evidence>
<dbReference type="EnsemblPlants" id="evm.model.01.1868">
    <property type="protein sequence ID" value="cds.evm.model.01.1868"/>
    <property type="gene ID" value="evm.TU.01.1868"/>
</dbReference>
<feature type="region of interest" description="Disordered" evidence="1">
    <location>
        <begin position="49"/>
        <end position="70"/>
    </location>
</feature>
<feature type="region of interest" description="Disordered" evidence="1">
    <location>
        <begin position="83"/>
        <end position="102"/>
    </location>
</feature>
<organism evidence="2 3">
    <name type="scientific">Cannabis sativa</name>
    <name type="common">Hemp</name>
    <name type="synonym">Marijuana</name>
    <dbReference type="NCBI Taxonomy" id="3483"/>
    <lineage>
        <taxon>Eukaryota</taxon>
        <taxon>Viridiplantae</taxon>
        <taxon>Streptophyta</taxon>
        <taxon>Embryophyta</taxon>
        <taxon>Tracheophyta</taxon>
        <taxon>Spermatophyta</taxon>
        <taxon>Magnoliopsida</taxon>
        <taxon>eudicotyledons</taxon>
        <taxon>Gunneridae</taxon>
        <taxon>Pentapetalae</taxon>
        <taxon>rosids</taxon>
        <taxon>fabids</taxon>
        <taxon>Rosales</taxon>
        <taxon>Cannabaceae</taxon>
        <taxon>Cannabis</taxon>
    </lineage>
</organism>
<protein>
    <submittedName>
        <fullName evidence="2">Uncharacterized protein</fullName>
    </submittedName>
</protein>
<reference evidence="2" key="2">
    <citation type="submission" date="2021-03" db="UniProtKB">
        <authorList>
            <consortium name="EnsemblPlants"/>
        </authorList>
    </citation>
    <scope>IDENTIFICATION</scope>
</reference>
<dbReference type="AlphaFoldDB" id="A0A803NIT8"/>
<proteinExistence type="predicted"/>
<dbReference type="Proteomes" id="UP000596661">
    <property type="component" value="Chromosome 1"/>
</dbReference>
<name>A0A803NIT8_CANSA</name>
<evidence type="ECO:0000256" key="1">
    <source>
        <dbReference type="SAM" id="MobiDB-lite"/>
    </source>
</evidence>
<accession>A0A803NIT8</accession>
<sequence>MQKLDYHSPTEMSHPGSKIYSSRLVMLEYTNRFSSPYVPKNFKPQFKLETKDSKTEDHPFNPNQGDTVDRYRQSPQEISEEMDVDFESKFIGPPQANQESRKEIGEIRFKEPMVFTGKSRVASKHHGIALQNHFKGPMVRTKKTQMMKGGRRGKVVPFLVNNGPV</sequence>
<dbReference type="Gramene" id="evm.model.01.1868">
    <property type="protein sequence ID" value="cds.evm.model.01.1868"/>
    <property type="gene ID" value="evm.TU.01.1868"/>
</dbReference>
<reference evidence="2" key="1">
    <citation type="submission" date="2018-11" db="EMBL/GenBank/DDBJ databases">
        <authorList>
            <person name="Grassa J C."/>
        </authorList>
    </citation>
    <scope>NUCLEOTIDE SEQUENCE [LARGE SCALE GENOMIC DNA]</scope>
</reference>